<feature type="transmembrane region" description="Helical" evidence="1">
    <location>
        <begin position="6"/>
        <end position="26"/>
    </location>
</feature>
<organism evidence="2 3">
    <name type="scientific">Lysobacter dokdonensis DS-58</name>
    <dbReference type="NCBI Taxonomy" id="1300345"/>
    <lineage>
        <taxon>Bacteria</taxon>
        <taxon>Pseudomonadati</taxon>
        <taxon>Pseudomonadota</taxon>
        <taxon>Gammaproteobacteria</taxon>
        <taxon>Lysobacterales</taxon>
        <taxon>Lysobacteraceae</taxon>
        <taxon>Noviluteimonas</taxon>
    </lineage>
</organism>
<keyword evidence="3" id="KW-1185">Reference proteome</keyword>
<dbReference type="EMBL" id="JRKJ01000002">
    <property type="protein sequence ID" value="KGQ20383.1"/>
    <property type="molecule type" value="Genomic_DNA"/>
</dbReference>
<proteinExistence type="predicted"/>
<accession>A0A0A2WKN8</accession>
<name>A0A0A2WKN8_9GAMM</name>
<sequence>MATDLGLAALHHLLVFGIVAMLVAEANLLRGPLTADTIPRLAKLDGGYGMCAGLLLVVGLCRVFLGVKGPDFYLHNPYFHAKIGAFVLVGLLSILPTLRFVRWRKMQKTQPAFVPEAGELAKMRTILRVELALVALIFVLAAAMARYGGF</sequence>
<evidence type="ECO:0000313" key="2">
    <source>
        <dbReference type="EMBL" id="KGQ20383.1"/>
    </source>
</evidence>
<reference evidence="2 3" key="1">
    <citation type="submission" date="2014-09" db="EMBL/GenBank/DDBJ databases">
        <title>Genome sequences of Lysobacter dokdonensis DS-58.</title>
        <authorList>
            <person name="Kim J.F."/>
            <person name="Kwak M.-J."/>
        </authorList>
    </citation>
    <scope>NUCLEOTIDE SEQUENCE [LARGE SCALE GENOMIC DNA]</scope>
    <source>
        <strain evidence="2 3">DS-58</strain>
    </source>
</reference>
<dbReference type="PATRIC" id="fig|1300345.3.peg.243"/>
<evidence type="ECO:0000256" key="1">
    <source>
        <dbReference type="SAM" id="Phobius"/>
    </source>
</evidence>
<dbReference type="RefSeq" id="WP_036164654.1">
    <property type="nucleotide sequence ID" value="NZ_JRKJ01000002.1"/>
</dbReference>
<feature type="transmembrane region" description="Helical" evidence="1">
    <location>
        <begin position="79"/>
        <end position="98"/>
    </location>
</feature>
<comment type="caution">
    <text evidence="2">The sequence shown here is derived from an EMBL/GenBank/DDBJ whole genome shotgun (WGS) entry which is preliminary data.</text>
</comment>
<dbReference type="AlphaFoldDB" id="A0A0A2WKN8"/>
<dbReference type="eggNOG" id="COG3556">
    <property type="taxonomic scope" value="Bacteria"/>
</dbReference>
<evidence type="ECO:0008006" key="4">
    <source>
        <dbReference type="Google" id="ProtNLM"/>
    </source>
</evidence>
<protein>
    <recommendedName>
        <fullName evidence="4">DUF2214 family protein</fullName>
    </recommendedName>
</protein>
<dbReference type="Pfam" id="PF09980">
    <property type="entry name" value="DUF2214"/>
    <property type="match status" value="1"/>
</dbReference>
<feature type="transmembrane region" description="Helical" evidence="1">
    <location>
        <begin position="131"/>
        <end position="149"/>
    </location>
</feature>
<gene>
    <name evidence="2" type="ORF">LF41_919</name>
</gene>
<keyword evidence="1" id="KW-1133">Transmembrane helix</keyword>
<dbReference type="STRING" id="1300345.LF41_919"/>
<dbReference type="InterPro" id="IPR018706">
    <property type="entry name" value="DUF2214_membrane"/>
</dbReference>
<dbReference type="OrthoDB" id="826511at2"/>
<evidence type="ECO:0000313" key="3">
    <source>
        <dbReference type="Proteomes" id="UP000030518"/>
    </source>
</evidence>
<keyword evidence="1" id="KW-0472">Membrane</keyword>
<feature type="transmembrane region" description="Helical" evidence="1">
    <location>
        <begin position="47"/>
        <end position="67"/>
    </location>
</feature>
<keyword evidence="1" id="KW-0812">Transmembrane</keyword>
<dbReference type="Proteomes" id="UP000030518">
    <property type="component" value="Unassembled WGS sequence"/>
</dbReference>